<organism evidence="11">
    <name type="scientific">Phaffia rhodozyma</name>
    <name type="common">Yeast</name>
    <name type="synonym">Xanthophyllomyces dendrorhous</name>
    <dbReference type="NCBI Taxonomy" id="264483"/>
    <lineage>
        <taxon>Eukaryota</taxon>
        <taxon>Fungi</taxon>
        <taxon>Dikarya</taxon>
        <taxon>Basidiomycota</taxon>
        <taxon>Agaricomycotina</taxon>
        <taxon>Tremellomycetes</taxon>
        <taxon>Cystofilobasidiales</taxon>
        <taxon>Mrakiaceae</taxon>
        <taxon>Phaffia</taxon>
    </lineage>
</organism>
<dbReference type="GO" id="GO:0004386">
    <property type="term" value="F:helicase activity"/>
    <property type="evidence" value="ECO:0007669"/>
    <property type="project" value="UniProtKB-KW"/>
</dbReference>
<dbReference type="InterPro" id="IPR056474">
    <property type="entry name" value="SEN1_barrel"/>
</dbReference>
<dbReference type="GO" id="GO:0016604">
    <property type="term" value="C:nuclear body"/>
    <property type="evidence" value="ECO:0007669"/>
    <property type="project" value="TreeGrafter"/>
</dbReference>
<dbReference type="GO" id="GO:0016787">
    <property type="term" value="F:hydrolase activity"/>
    <property type="evidence" value="ECO:0007669"/>
    <property type="project" value="UniProtKB-KW"/>
</dbReference>
<evidence type="ECO:0000256" key="2">
    <source>
        <dbReference type="ARBA" id="ARBA00022741"/>
    </source>
</evidence>
<feature type="region of interest" description="Disordered" evidence="6">
    <location>
        <begin position="1108"/>
        <end position="1251"/>
    </location>
</feature>
<dbReference type="GO" id="GO:0005524">
    <property type="term" value="F:ATP binding"/>
    <property type="evidence" value="ECO:0007669"/>
    <property type="project" value="UniProtKB-KW"/>
</dbReference>
<dbReference type="InterPro" id="IPR041679">
    <property type="entry name" value="DNA2/NAM7-like_C"/>
</dbReference>
<evidence type="ECO:0000256" key="5">
    <source>
        <dbReference type="ARBA" id="ARBA00022840"/>
    </source>
</evidence>
<dbReference type="Pfam" id="PF12726">
    <property type="entry name" value="SEN1_N"/>
    <property type="match status" value="2"/>
</dbReference>
<feature type="compositionally biased region" description="Low complexity" evidence="6">
    <location>
        <begin position="1055"/>
        <end position="1072"/>
    </location>
</feature>
<evidence type="ECO:0000256" key="1">
    <source>
        <dbReference type="ARBA" id="ARBA00007913"/>
    </source>
</evidence>
<feature type="domain" description="DNA2/NAM7 helicase-like C-terminal" evidence="9">
    <location>
        <begin position="1806"/>
        <end position="2006"/>
    </location>
</feature>
<feature type="domain" description="Helicase Sen1 N-terminal" evidence="7">
    <location>
        <begin position="514"/>
        <end position="978"/>
    </location>
</feature>
<dbReference type="InterPro" id="IPR024481">
    <property type="entry name" value="Helicase_Sen1_N"/>
</dbReference>
<feature type="compositionally biased region" description="Low complexity" evidence="6">
    <location>
        <begin position="1123"/>
        <end position="1139"/>
    </location>
</feature>
<dbReference type="Gene3D" id="3.40.50.300">
    <property type="entry name" value="P-loop containing nucleotide triphosphate hydrolases"/>
    <property type="match status" value="2"/>
</dbReference>
<dbReference type="InterPro" id="IPR047187">
    <property type="entry name" value="SF1_C_Upf1"/>
</dbReference>
<evidence type="ECO:0000259" key="7">
    <source>
        <dbReference type="Pfam" id="PF12726"/>
    </source>
</evidence>
<feature type="domain" description="Helicase SEN1 beta-barrel" evidence="10">
    <location>
        <begin position="1361"/>
        <end position="1455"/>
    </location>
</feature>
<protein>
    <submittedName>
        <fullName evidence="11">Helicase sen1</fullName>
    </submittedName>
</protein>
<feature type="domain" description="DNA2/NAM7 helicase helicase" evidence="8">
    <location>
        <begin position="1515"/>
        <end position="1799"/>
    </location>
</feature>
<reference evidence="11" key="1">
    <citation type="submission" date="2014-08" db="EMBL/GenBank/DDBJ databases">
        <authorList>
            <person name="Sharma Rahul"/>
            <person name="Thines Marco"/>
        </authorList>
    </citation>
    <scope>NUCLEOTIDE SEQUENCE</scope>
</reference>
<evidence type="ECO:0000313" key="11">
    <source>
        <dbReference type="EMBL" id="CDZ98451.1"/>
    </source>
</evidence>
<feature type="region of interest" description="Disordered" evidence="6">
    <location>
        <begin position="1055"/>
        <end position="1085"/>
    </location>
</feature>
<evidence type="ECO:0000259" key="8">
    <source>
        <dbReference type="Pfam" id="PF13086"/>
    </source>
</evidence>
<dbReference type="InterPro" id="IPR041677">
    <property type="entry name" value="DNA2/NAM7_AAA_11"/>
</dbReference>
<dbReference type="PANTHER" id="PTHR10887">
    <property type="entry name" value="DNA2/NAM7 HELICASE FAMILY"/>
    <property type="match status" value="1"/>
</dbReference>
<dbReference type="Pfam" id="PF13087">
    <property type="entry name" value="AAA_12"/>
    <property type="match status" value="1"/>
</dbReference>
<accession>A0A0F7SHP3</accession>
<keyword evidence="5" id="KW-0067">ATP-binding</keyword>
<feature type="compositionally biased region" description="Low complexity" evidence="6">
    <location>
        <begin position="1216"/>
        <end position="1225"/>
    </location>
</feature>
<keyword evidence="4 11" id="KW-0347">Helicase</keyword>
<proteinExistence type="inferred from homology"/>
<dbReference type="PANTHER" id="PTHR10887:SF495">
    <property type="entry name" value="HELICASE SENATAXIN ISOFORM X1-RELATED"/>
    <property type="match status" value="1"/>
</dbReference>
<dbReference type="GO" id="GO:0005694">
    <property type="term" value="C:chromosome"/>
    <property type="evidence" value="ECO:0007669"/>
    <property type="project" value="UniProtKB-ARBA"/>
</dbReference>
<evidence type="ECO:0000259" key="9">
    <source>
        <dbReference type="Pfam" id="PF13087"/>
    </source>
</evidence>
<evidence type="ECO:0000256" key="4">
    <source>
        <dbReference type="ARBA" id="ARBA00022806"/>
    </source>
</evidence>
<dbReference type="Pfam" id="PF23576">
    <property type="entry name" value="SEN1_barrel"/>
    <property type="match status" value="1"/>
</dbReference>
<feature type="region of interest" description="Disordered" evidence="6">
    <location>
        <begin position="2063"/>
        <end position="2278"/>
    </location>
</feature>
<feature type="compositionally biased region" description="Basic and acidic residues" evidence="6">
    <location>
        <begin position="2143"/>
        <end position="2156"/>
    </location>
</feature>
<name>A0A0F7SHP3_PHARH</name>
<dbReference type="FunFam" id="3.40.50.300:FF:000326">
    <property type="entry name" value="P-loop containing nucleoside triphosphate hydrolase"/>
    <property type="match status" value="1"/>
</dbReference>
<sequence length="2297" mass="254761">MSKPSPTLAEVKDILAWCKAREQPGCTADRLVAMQSFLLNHTSNREGEEWHWFCRLTAHPSDDSISISPLSSAVDAAAQRNFSTITEVATYLLTLHTYKSNASIQTFKDHLSGLLGRCTGCVEGYLKAKRVLEEDYLSYTSAASLENFFTSIARWELSFIIPPLSPTILDHDSTPTKTRFPHLVDIPPSLVHLILQSPTYFQEPSVREFFEQEAANLAQDEDKYSVELSGVLDHSSFPFIGEGHLELLMYSWTDASEEGEMEEARELREKKSERLRRLGSLLLPPKKSLPIDRFPETLPTIERILSSLFSPAASREPAQITTRKWVAFQMILDRLTDRTIREAIVLKLLQPDDPTGLFFKVDRGDRWAEKYCRGKTGRSNLIVTLVCSRLGVQDQSFYPIFQCFHLLFNPTGRLFWINAKLSMSGVSSNAPAPPNPLDIFRTIKDNPAFLDKLSLSSDEFGDWLDWVTTFVTSFLPVPIEETRENPFDLTFSAKGKGKDVLAKGEIDWFSEGLKEAIYFLMESAQHLRFGPTVRVSAMEKAFKILTMSHQSLELSLALSPQRSALSSVYEMYSSMIAGIALSGKDYHDPIWHDIRSSARDVLFNALVEDEAAIRLGVMALANILQTAFAAKKSSASIKGSTASASPTPLVVPFVTFKKGLWSNMYDALGSKDPQGVAVLIRVISRFSHLDLLPTASDSAWSVLHVSSDRQALQKVIGHINEAISITRRLFARSIERFANLSDNKTLLELWSTIDVTPSALSLLLSPNEEIHDSVQALIQQSFNDVVDRADCFRALLKHSPEEGLEGIDRFLDQFVKCATMFPEACAMAKWMVRCLTDVIDVLCHHGGALLRDDAFIDHFAVRRLVPEIWSKMCDSLAVIFKRTSEWSKFYENEVMVDWMRDALIFARLMAAQTRTFEGATVPPSRESDREGLEINLSQASPSRMSTVGKMMISSLQKVLLNLLNWLRITDVETLYQSFELIKTLLDRFKRSQITPELASLEKLNMFTQRGEKHRCNLKDSQLAEISELLSFWDVSDDDVVFSSFSSRSSLRLAPSSKLNHQGQSSSSSRQSSARPLGSEDEFDDEFPDISESDLRAIDNATKNLVQRQLPFGPLSSSSNRATRPSGPNLSSSSMLSRASGGTGFGKISKSTSKDKKAKSSSSSSSRAMKELRKEFKRSVPTIPAPGMKVGFQIKTSHTKSEIEPSKANRRTDTAGSSSSESSSDSSDTDEEKEKQGLAALSTSGDKRAPVVRKLAPAQPVRSIKMMNDIPMKTPAQIRAAQREAAQRTRLRLKPDMDELHRIILKWEPKDVGQYPPGMEPNQLRKIPAQFKNAEDYLAIFAPLLMLECWAQVQKAIEESQNEDRIVVAVTGKQLIDDWVDVDVAVPTGQINQRYFLTDVDVVQVCSVDPHKPASFFAKVTNFKKGFTDIQVTIRLHSSRNHHSFVSRSKWRLQRVLNLSTMHREFAGLRGLPYFDTPLSRNPGDTLMNAVLKAESFPPLQFSSRDIQEAMKTYAVNEPQAKAVLAAMDQRTTGFVLIQGPPGTGKTKTISGLVGKFLSDRPPPVTSIGSTKRNEETSPPLKILVCAPSNAAIDEVAKRLKEGLRSSSGKIIVPKIVRVGNDDAINIAVKDVALDELVEQKLNGASSTKNDGAADVERIRKELNELIALRNLKVDQLKQFEDDAQKSRALEDDIMKINSRRTVITSQLNKAKDQDRDANRSMNAARRKARQDVINEADIVCTTLSGAGHDLLSSCNFETVIIDEAAQAVELSALIPLKYECKRCIMVGDPNQLPPTVLSQTADRYNYSESLFVRIQRRAPQNVHLLSIQYRMHPDISKLPSKVFYDGRLADGPEMAKKTIQPWHASSAFSPYRFYNVNSSREMAGSLGHSLKNTAEATVALNIYSNLKSQFPSVDFDYRIGIVTMYKEQKRELIRVFSSQYGRGITSTVDFNTVDGFQGQEKDIIILSCVRAGAPGSNAGIGFLKDSRRMNVALTRAKSSLFIIGHAPTLEGGGAQWYGIVNDAKQRGAMLDYHQYFSFSSAPRVDINSAAPLVTSAPIPPPVALPPRSPPSAPAAMLKANSPGPSLIELSTPKEISQAHSHLKRSRPSGSNVNAPVKPELSSKMNLPEITRNPKASLTNGIEEENKPNIIDDHPSSDVEQADILPPFKKRKPFVEHQSSKASSEGGRSSSPGPMAMSDDGHRNRVPPVGPRKKGSVPKAREAPNLFIPPKRKIVKPHPAQPLPSTIPKTTPKTNPTTTSSILPPFVSSDAPANDSASAKAKFAAFVRRPGGPPGRKR</sequence>
<dbReference type="SUPFAM" id="SSF52540">
    <property type="entry name" value="P-loop containing nucleoside triphosphate hydrolases"/>
    <property type="match status" value="1"/>
</dbReference>
<dbReference type="GO" id="GO:0006369">
    <property type="term" value="P:termination of RNA polymerase II transcription"/>
    <property type="evidence" value="ECO:0007669"/>
    <property type="project" value="TreeGrafter"/>
</dbReference>
<feature type="compositionally biased region" description="Low complexity" evidence="6">
    <location>
        <begin position="2179"/>
        <end position="2192"/>
    </location>
</feature>
<feature type="domain" description="Helicase Sen1 N-terminal" evidence="7">
    <location>
        <begin position="108"/>
        <end position="218"/>
    </location>
</feature>
<feature type="compositionally biased region" description="Pro residues" evidence="6">
    <location>
        <begin position="2063"/>
        <end position="2072"/>
    </location>
</feature>
<evidence type="ECO:0000259" key="10">
    <source>
        <dbReference type="Pfam" id="PF23576"/>
    </source>
</evidence>
<evidence type="ECO:0000256" key="6">
    <source>
        <dbReference type="SAM" id="MobiDB-lite"/>
    </source>
</evidence>
<keyword evidence="2" id="KW-0547">Nucleotide-binding</keyword>
<dbReference type="CDD" id="cd18808">
    <property type="entry name" value="SF1_C_Upf1"/>
    <property type="match status" value="1"/>
</dbReference>
<dbReference type="InterPro" id="IPR045055">
    <property type="entry name" value="DNA2/NAM7-like"/>
</dbReference>
<keyword evidence="3" id="KW-0378">Hydrolase</keyword>
<feature type="compositionally biased region" description="Basic and acidic residues" evidence="6">
    <location>
        <begin position="1198"/>
        <end position="1212"/>
    </location>
</feature>
<dbReference type="Pfam" id="PF13086">
    <property type="entry name" value="AAA_11"/>
    <property type="match status" value="1"/>
</dbReference>
<comment type="similarity">
    <text evidence="1">Belongs to the DNA2/NAM7 helicase family.</text>
</comment>
<feature type="compositionally biased region" description="Basic and acidic residues" evidence="6">
    <location>
        <begin position="1167"/>
        <end position="1177"/>
    </location>
</feature>
<feature type="compositionally biased region" description="Low complexity" evidence="6">
    <location>
        <begin position="2243"/>
        <end position="2278"/>
    </location>
</feature>
<dbReference type="InterPro" id="IPR027417">
    <property type="entry name" value="P-loop_NTPase"/>
</dbReference>
<dbReference type="GO" id="GO:0001147">
    <property type="term" value="F:transcription termination site sequence-specific DNA binding"/>
    <property type="evidence" value="ECO:0007669"/>
    <property type="project" value="TreeGrafter"/>
</dbReference>
<dbReference type="CDD" id="cd18042">
    <property type="entry name" value="DEXXQc_SETX"/>
    <property type="match status" value="1"/>
</dbReference>
<dbReference type="EMBL" id="LN483345">
    <property type="protein sequence ID" value="CDZ98451.1"/>
    <property type="molecule type" value="Genomic_DNA"/>
</dbReference>
<evidence type="ECO:0000256" key="3">
    <source>
        <dbReference type="ARBA" id="ARBA00022801"/>
    </source>
</evidence>